<reference evidence="1 2" key="1">
    <citation type="journal article" date="2015" name="Genome Announc.">
        <title>Complete Genome Sequence of Methanosphaerula palustris E1-9CT, a Hydrogenotrophic Methanogen Isolated from a Minerotrophic Fen Peatland.</title>
        <authorList>
            <person name="Cadillo-Quiroz H."/>
            <person name="Browne P."/>
            <person name="Kyrpides N."/>
            <person name="Woyke T."/>
            <person name="Goodwin L."/>
            <person name="Detter C."/>
            <person name="Yavitt J.B."/>
            <person name="Zinder S.H."/>
        </authorList>
    </citation>
    <scope>NUCLEOTIDE SEQUENCE [LARGE SCALE GENOMIC DNA]</scope>
    <source>
        <strain evidence="2">ATCC BAA-1556 / DSM 19958 / E1-9c</strain>
    </source>
</reference>
<accession>B8GKU0</accession>
<dbReference type="Proteomes" id="UP000002457">
    <property type="component" value="Chromosome"/>
</dbReference>
<gene>
    <name evidence="1" type="ordered locus">Mpal_1932</name>
</gene>
<keyword evidence="2" id="KW-1185">Reference proteome</keyword>
<dbReference type="EMBL" id="CP001338">
    <property type="protein sequence ID" value="ACL17236.1"/>
    <property type="molecule type" value="Genomic_DNA"/>
</dbReference>
<dbReference type="KEGG" id="mpl:Mpal_1932"/>
<dbReference type="RefSeq" id="WP_012618555.1">
    <property type="nucleotide sequence ID" value="NC_011832.1"/>
</dbReference>
<evidence type="ECO:0000313" key="2">
    <source>
        <dbReference type="Proteomes" id="UP000002457"/>
    </source>
</evidence>
<dbReference type="HOGENOM" id="CLU_129662_0_0_2"/>
<evidence type="ECO:0000313" key="1">
    <source>
        <dbReference type="EMBL" id="ACL17236.1"/>
    </source>
</evidence>
<dbReference type="STRING" id="521011.Mpal_1932"/>
<dbReference type="OrthoDB" id="70051at2157"/>
<proteinExistence type="predicted"/>
<organism evidence="1 2">
    <name type="scientific">Methanosphaerula palustris (strain ATCC BAA-1556 / DSM 19958 / E1-9c)</name>
    <dbReference type="NCBI Taxonomy" id="521011"/>
    <lineage>
        <taxon>Archaea</taxon>
        <taxon>Methanobacteriati</taxon>
        <taxon>Methanobacteriota</taxon>
        <taxon>Stenosarchaea group</taxon>
        <taxon>Methanomicrobia</taxon>
        <taxon>Methanomicrobiales</taxon>
        <taxon>Methanoregulaceae</taxon>
        <taxon>Methanosphaerula</taxon>
    </lineage>
</organism>
<dbReference type="AlphaFoldDB" id="B8GKU0"/>
<dbReference type="GeneID" id="7270736"/>
<protein>
    <recommendedName>
        <fullName evidence="3">Metanogen output domain-containing protein</fullName>
    </recommendedName>
</protein>
<name>B8GKU0_METPE</name>
<sequence>MNQDLLSDAQKWQIAAELSATLPAIYDRLFRSAVGNSFDRLEMSVWLVVAERAVEVASMFNLKRATAAEIAETLMTIVTIFFGPRIRYEHLTSRKDLAVILIRDCSLLECAEEVCASPAQCSARCLAFMIPAVQRLNPAFTLRFVRARCLGDRGCEVKVIPVSTVGEV</sequence>
<dbReference type="eggNOG" id="arCOG08232">
    <property type="taxonomic scope" value="Archaea"/>
</dbReference>
<evidence type="ECO:0008006" key="3">
    <source>
        <dbReference type="Google" id="ProtNLM"/>
    </source>
</evidence>